<feature type="transmembrane region" description="Helical" evidence="2">
    <location>
        <begin position="300"/>
        <end position="319"/>
    </location>
</feature>
<keyword evidence="2" id="KW-0472">Membrane</keyword>
<evidence type="ECO:0000313" key="3">
    <source>
        <dbReference type="EMBL" id="CEO94546.1"/>
    </source>
</evidence>
<keyword evidence="2" id="KW-0812">Transmembrane</keyword>
<dbReference type="PANTHER" id="PTHR43535:SF1">
    <property type="entry name" value="PHOSPHATIDATE CYTIDYLYLTRANSFERASE"/>
    <property type="match status" value="1"/>
</dbReference>
<protein>
    <recommendedName>
        <fullName evidence="5">Phosphatidate cytidylyltransferase</fullName>
    </recommendedName>
</protein>
<accession>A0A0G4IH80</accession>
<dbReference type="STRING" id="37360.A0A0G4IH80"/>
<feature type="transmembrane region" description="Helical" evidence="2">
    <location>
        <begin position="86"/>
        <end position="106"/>
    </location>
</feature>
<keyword evidence="4" id="KW-1185">Reference proteome</keyword>
<keyword evidence="2" id="KW-1133">Transmembrane helix</keyword>
<dbReference type="OrthoDB" id="10260889at2759"/>
<organism evidence="3 4">
    <name type="scientific">Plasmodiophora brassicae</name>
    <name type="common">Clubroot disease agent</name>
    <dbReference type="NCBI Taxonomy" id="37360"/>
    <lineage>
        <taxon>Eukaryota</taxon>
        <taxon>Sar</taxon>
        <taxon>Rhizaria</taxon>
        <taxon>Endomyxa</taxon>
        <taxon>Phytomyxea</taxon>
        <taxon>Plasmodiophorida</taxon>
        <taxon>Plasmodiophoridae</taxon>
        <taxon>Plasmodiophora</taxon>
    </lineage>
</organism>
<feature type="transmembrane region" description="Helical" evidence="2">
    <location>
        <begin position="265"/>
        <end position="285"/>
    </location>
</feature>
<reference evidence="3 4" key="1">
    <citation type="submission" date="2015-02" db="EMBL/GenBank/DDBJ databases">
        <authorList>
            <person name="Chooi Y.-H."/>
        </authorList>
    </citation>
    <scope>NUCLEOTIDE SEQUENCE [LARGE SCALE GENOMIC DNA]</scope>
    <source>
        <strain evidence="3">E3</strain>
    </source>
</reference>
<gene>
    <name evidence="3" type="ORF">PBRA_000331</name>
</gene>
<feature type="transmembrane region" description="Helical" evidence="2">
    <location>
        <begin position="112"/>
        <end position="131"/>
    </location>
</feature>
<name>A0A0G4IH80_PLABS</name>
<dbReference type="EMBL" id="CDSF01000001">
    <property type="protein sequence ID" value="CEO94546.1"/>
    <property type="molecule type" value="Genomic_DNA"/>
</dbReference>
<feature type="compositionally biased region" description="Low complexity" evidence="1">
    <location>
        <begin position="1"/>
        <end position="24"/>
    </location>
</feature>
<evidence type="ECO:0008006" key="5">
    <source>
        <dbReference type="Google" id="ProtNLM"/>
    </source>
</evidence>
<evidence type="ECO:0000256" key="1">
    <source>
        <dbReference type="SAM" id="MobiDB-lite"/>
    </source>
</evidence>
<feature type="transmembrane region" description="Helical" evidence="2">
    <location>
        <begin position="223"/>
        <end position="244"/>
    </location>
</feature>
<evidence type="ECO:0000256" key="2">
    <source>
        <dbReference type="SAM" id="Phobius"/>
    </source>
</evidence>
<dbReference type="OMA" id="MWIMANY"/>
<dbReference type="Proteomes" id="UP000039324">
    <property type="component" value="Unassembled WGS sequence"/>
</dbReference>
<sequence>LTPMGGKAAGTVATAPAPGSTAPAEKVHGPWYKQRIPVGFCLHVFAVVALNHYPVPLWLLLMALIWNEIAHLLLCGQSRGHRYKVWVPRLIAAAGCISSGIDWYLGTVAPHLLWKSAAIRTVGVFGLMMALKAAWKDIGSVLFFLLTITAATKVFIMAPIQAFITQVAIVAASDAFQYFIGKQFGRFKPVPLISPNKTIEGYVGGLVLLNILGPLVALDPLDIMHLTWFNGVILCGMLGDLAISSWKRFHMLKDTSDLLSSHGGILDRVYSHVAGFLWTVVFAAANERSLNEDYTGCSSYRMSFVTAAVWAVIWAKFIYERGTRFYRKIRSRRTKKIQ</sequence>
<dbReference type="GO" id="GO:0005886">
    <property type="term" value="C:plasma membrane"/>
    <property type="evidence" value="ECO:0007669"/>
    <property type="project" value="TreeGrafter"/>
</dbReference>
<dbReference type="AlphaFoldDB" id="A0A0G4IH80"/>
<feature type="non-terminal residue" evidence="3">
    <location>
        <position position="1"/>
    </location>
</feature>
<dbReference type="PANTHER" id="PTHR43535">
    <property type="entry name" value="PHOSPHATIDATE CYTIDYLYLTRANSFERASE"/>
    <property type="match status" value="1"/>
</dbReference>
<proteinExistence type="predicted"/>
<dbReference type="Pfam" id="PF01148">
    <property type="entry name" value="CTP_transf_1"/>
    <property type="match status" value="1"/>
</dbReference>
<feature type="region of interest" description="Disordered" evidence="1">
    <location>
        <begin position="1"/>
        <end position="25"/>
    </location>
</feature>
<feature type="transmembrane region" description="Helical" evidence="2">
    <location>
        <begin position="138"/>
        <end position="156"/>
    </location>
</feature>
<evidence type="ECO:0000313" key="4">
    <source>
        <dbReference type="Proteomes" id="UP000039324"/>
    </source>
</evidence>